<proteinExistence type="predicted"/>
<evidence type="ECO:0000256" key="1">
    <source>
        <dbReference type="SAM" id="Phobius"/>
    </source>
</evidence>
<gene>
    <name evidence="2" type="ORF">VNO80_18826</name>
</gene>
<dbReference type="EMBL" id="JAYMYR010000007">
    <property type="protein sequence ID" value="KAK7353380.1"/>
    <property type="molecule type" value="Genomic_DNA"/>
</dbReference>
<sequence>MEAVDKSLRRSTNSRKKNNRPLAIVTAVAVASSSSSCYSLYSSTLSLTLSSSLRFFRSLRRFQVFVFFCFNLVWAL</sequence>
<protein>
    <recommendedName>
        <fullName evidence="4">Transmembrane protein</fullName>
    </recommendedName>
</protein>
<reference evidence="2 3" key="1">
    <citation type="submission" date="2024-01" db="EMBL/GenBank/DDBJ databases">
        <title>The genomes of 5 underutilized Papilionoideae crops provide insights into root nodulation and disease resistanc.</title>
        <authorList>
            <person name="Jiang F."/>
        </authorList>
    </citation>
    <scope>NUCLEOTIDE SEQUENCE [LARGE SCALE GENOMIC DNA]</scope>
    <source>
        <strain evidence="2">JINMINGXINNONG_FW02</strain>
        <tissue evidence="2">Leaves</tissue>
    </source>
</reference>
<keyword evidence="3" id="KW-1185">Reference proteome</keyword>
<keyword evidence="1" id="KW-0472">Membrane</keyword>
<keyword evidence="1" id="KW-1133">Transmembrane helix</keyword>
<organism evidence="2 3">
    <name type="scientific">Phaseolus coccineus</name>
    <name type="common">Scarlet runner bean</name>
    <name type="synonym">Phaseolus multiflorus</name>
    <dbReference type="NCBI Taxonomy" id="3886"/>
    <lineage>
        <taxon>Eukaryota</taxon>
        <taxon>Viridiplantae</taxon>
        <taxon>Streptophyta</taxon>
        <taxon>Embryophyta</taxon>
        <taxon>Tracheophyta</taxon>
        <taxon>Spermatophyta</taxon>
        <taxon>Magnoliopsida</taxon>
        <taxon>eudicotyledons</taxon>
        <taxon>Gunneridae</taxon>
        <taxon>Pentapetalae</taxon>
        <taxon>rosids</taxon>
        <taxon>fabids</taxon>
        <taxon>Fabales</taxon>
        <taxon>Fabaceae</taxon>
        <taxon>Papilionoideae</taxon>
        <taxon>50 kb inversion clade</taxon>
        <taxon>NPAAA clade</taxon>
        <taxon>indigoferoid/millettioid clade</taxon>
        <taxon>Phaseoleae</taxon>
        <taxon>Phaseolus</taxon>
    </lineage>
</organism>
<name>A0AAN9MEV1_PHACN</name>
<keyword evidence="1" id="KW-0812">Transmembrane</keyword>
<accession>A0AAN9MEV1</accession>
<dbReference type="AlphaFoldDB" id="A0AAN9MEV1"/>
<evidence type="ECO:0000313" key="2">
    <source>
        <dbReference type="EMBL" id="KAK7353380.1"/>
    </source>
</evidence>
<comment type="caution">
    <text evidence="2">The sequence shown here is derived from an EMBL/GenBank/DDBJ whole genome shotgun (WGS) entry which is preliminary data.</text>
</comment>
<feature type="transmembrane region" description="Helical" evidence="1">
    <location>
        <begin position="59"/>
        <end position="75"/>
    </location>
</feature>
<evidence type="ECO:0000313" key="3">
    <source>
        <dbReference type="Proteomes" id="UP001374584"/>
    </source>
</evidence>
<evidence type="ECO:0008006" key="4">
    <source>
        <dbReference type="Google" id="ProtNLM"/>
    </source>
</evidence>
<dbReference type="Proteomes" id="UP001374584">
    <property type="component" value="Unassembled WGS sequence"/>
</dbReference>